<dbReference type="InterPro" id="IPR009988">
    <property type="entry name" value="DUF1510"/>
</dbReference>
<protein>
    <submittedName>
        <fullName evidence="4">DUF1510 family protein</fullName>
    </submittedName>
</protein>
<evidence type="ECO:0000256" key="2">
    <source>
        <dbReference type="SAM" id="Phobius"/>
    </source>
</evidence>
<dbReference type="OrthoDB" id="2168558at2"/>
<feature type="region of interest" description="Disordered" evidence="1">
    <location>
        <begin position="46"/>
        <end position="125"/>
    </location>
</feature>
<keyword evidence="2" id="KW-1133">Transmembrane helix</keyword>
<reference evidence="4 5" key="1">
    <citation type="journal article" date="2014" name="Arch. Microbiol.">
        <title>Bacillus mesophilum sp. nov., strain IITR-54T, a novel 4-chlorobiphenyl dechlorinating bacterium.</title>
        <authorList>
            <person name="Manickam N."/>
            <person name="Singh N.K."/>
            <person name="Bajaj A."/>
            <person name="Kumar R.M."/>
            <person name="Kaur G."/>
            <person name="Kaur N."/>
            <person name="Bala M."/>
            <person name="Kumar A."/>
            <person name="Mayilraj S."/>
        </authorList>
    </citation>
    <scope>NUCLEOTIDE SEQUENCE [LARGE SCALE GENOMIC DNA]</scope>
    <source>
        <strain evidence="4 5">IITR-54</strain>
    </source>
</reference>
<name>A0A7V7RNB9_9BACI</name>
<evidence type="ECO:0000259" key="3">
    <source>
        <dbReference type="Pfam" id="PF07423"/>
    </source>
</evidence>
<feature type="compositionally biased region" description="Acidic residues" evidence="1">
    <location>
        <begin position="57"/>
        <end position="107"/>
    </location>
</feature>
<evidence type="ECO:0000313" key="4">
    <source>
        <dbReference type="EMBL" id="KAB2334002.1"/>
    </source>
</evidence>
<evidence type="ECO:0000256" key="1">
    <source>
        <dbReference type="SAM" id="MobiDB-lite"/>
    </source>
</evidence>
<evidence type="ECO:0000313" key="5">
    <source>
        <dbReference type="Proteomes" id="UP000441354"/>
    </source>
</evidence>
<accession>A0A7V7RNB9</accession>
<feature type="domain" description="DUF1510" evidence="3">
    <location>
        <begin position="134"/>
        <end position="224"/>
    </location>
</feature>
<sequence>MKGNQEEYSRYGKRSKRKKTNIILNSLIVVVLLLIIIVSYTVFSGNDNDNQAANGTENEEQTTETNENEPGDTSEDVTEPSDTEDEETPQDQETSENENEENEEQTSDEVAPADSSQDVVTEGSEGSNIIRTIQNPAWQPVGTVQTEHPGAIYDSSSVDWQESVKAITYATGLAEENMTIIFLGNNGVNKSVATVRSKDRTENYRVYIDWIDGEGWKPVKVEELREIQ</sequence>
<dbReference type="RefSeq" id="WP_151573362.1">
    <property type="nucleotide sequence ID" value="NZ_WBOT01000002.1"/>
</dbReference>
<keyword evidence="5" id="KW-1185">Reference proteome</keyword>
<gene>
    <name evidence="4" type="ORF">F7732_07945</name>
</gene>
<dbReference type="EMBL" id="WBOT01000002">
    <property type="protein sequence ID" value="KAB2334002.1"/>
    <property type="molecule type" value="Genomic_DNA"/>
</dbReference>
<dbReference type="Pfam" id="PF07423">
    <property type="entry name" value="DUF1510"/>
    <property type="match status" value="1"/>
</dbReference>
<feature type="compositionally biased region" description="Polar residues" evidence="1">
    <location>
        <begin position="114"/>
        <end position="125"/>
    </location>
</feature>
<organism evidence="4 5">
    <name type="scientific">Bacillus mesophilum</name>
    <dbReference type="NCBI Taxonomy" id="1071718"/>
    <lineage>
        <taxon>Bacteria</taxon>
        <taxon>Bacillati</taxon>
        <taxon>Bacillota</taxon>
        <taxon>Bacilli</taxon>
        <taxon>Bacillales</taxon>
        <taxon>Bacillaceae</taxon>
        <taxon>Bacillus</taxon>
    </lineage>
</organism>
<dbReference type="Proteomes" id="UP000441354">
    <property type="component" value="Unassembled WGS sequence"/>
</dbReference>
<proteinExistence type="predicted"/>
<keyword evidence="2" id="KW-0472">Membrane</keyword>
<feature type="transmembrane region" description="Helical" evidence="2">
    <location>
        <begin position="21"/>
        <end position="43"/>
    </location>
</feature>
<comment type="caution">
    <text evidence="4">The sequence shown here is derived from an EMBL/GenBank/DDBJ whole genome shotgun (WGS) entry which is preliminary data.</text>
</comment>
<dbReference type="AlphaFoldDB" id="A0A7V7RNB9"/>
<keyword evidence="2" id="KW-0812">Transmembrane</keyword>